<comment type="caution">
    <text evidence="2">The sequence shown here is derived from an EMBL/GenBank/DDBJ whole genome shotgun (WGS) entry which is preliminary data.</text>
</comment>
<dbReference type="PANTHER" id="PTHR38137:SF2">
    <property type="entry name" value="PRC-BARREL DOMAIN-CONTAINING PROTEIN"/>
    <property type="match status" value="1"/>
</dbReference>
<dbReference type="RefSeq" id="WP_007108305.1">
    <property type="nucleotide sequence ID" value="NZ_JNCS01000002.1"/>
</dbReference>
<evidence type="ECO:0000259" key="1">
    <source>
        <dbReference type="Pfam" id="PF05239"/>
    </source>
</evidence>
<dbReference type="Pfam" id="PF05239">
    <property type="entry name" value="PRC"/>
    <property type="match status" value="1"/>
</dbReference>
<reference evidence="2 3" key="1">
    <citation type="submission" date="2019-02" db="EMBL/GenBank/DDBJ databases">
        <title>Genome analysis provides insights into bioremediation potentialities and Haloocin production by Natrinema altunense strain 4.1R isolated from Chott Douz in Tunisian desert.</title>
        <authorList>
            <person name="Najjari A."/>
            <person name="Youssef N."/>
            <person name="Ben Dhia O."/>
            <person name="Ferjani R."/>
            <person name="El Hidri D."/>
            <person name="Ouzari H.I."/>
            <person name="Cherif A."/>
        </authorList>
    </citation>
    <scope>NUCLEOTIDE SEQUENCE [LARGE SCALE GENOMIC DNA]</scope>
    <source>
        <strain evidence="2 3">4.1R</strain>
    </source>
</reference>
<dbReference type="PANTHER" id="PTHR38137">
    <property type="entry name" value="PRC-BARREL DOMAIN PROTEIN"/>
    <property type="match status" value="1"/>
</dbReference>
<protein>
    <submittedName>
        <fullName evidence="2">Photosystem reaction center subunit H</fullName>
    </submittedName>
</protein>
<gene>
    <name evidence="2" type="ORF">ELS17_11890</name>
</gene>
<dbReference type="STRING" id="222984.GCA_000731985_01225"/>
<dbReference type="Proteomes" id="UP000292704">
    <property type="component" value="Unassembled WGS sequence"/>
</dbReference>
<evidence type="ECO:0000313" key="3">
    <source>
        <dbReference type="Proteomes" id="UP000292704"/>
    </source>
</evidence>
<name>A0A482XZP2_9EURY</name>
<dbReference type="EMBL" id="SHMR01000005">
    <property type="protein sequence ID" value="RZH67554.1"/>
    <property type="molecule type" value="Genomic_DNA"/>
</dbReference>
<dbReference type="OrthoDB" id="85079at2157"/>
<evidence type="ECO:0000313" key="2">
    <source>
        <dbReference type="EMBL" id="RZH67554.1"/>
    </source>
</evidence>
<organism evidence="2 3">
    <name type="scientific">Natrinema altunense</name>
    <dbReference type="NCBI Taxonomy" id="222984"/>
    <lineage>
        <taxon>Archaea</taxon>
        <taxon>Methanobacteriati</taxon>
        <taxon>Methanobacteriota</taxon>
        <taxon>Stenosarchaea group</taxon>
        <taxon>Halobacteria</taxon>
        <taxon>Halobacteriales</taxon>
        <taxon>Natrialbaceae</taxon>
        <taxon>Natrinema</taxon>
    </lineage>
</organism>
<accession>A0A482XZP2</accession>
<proteinExistence type="predicted"/>
<dbReference type="SUPFAM" id="SSF50346">
    <property type="entry name" value="PRC-barrel domain"/>
    <property type="match status" value="1"/>
</dbReference>
<dbReference type="AlphaFoldDB" id="A0A482XZP2"/>
<sequence>MTTVLASTLSDTPVMGSDGTKIGTVHNITMNVETGELQRLLVTPTTDDVRGFDTNDDGKLVVPASRMNDIDDYLIVDLTGRKPGT</sequence>
<feature type="domain" description="PRC-barrel" evidence="1">
    <location>
        <begin position="1"/>
        <end position="78"/>
    </location>
</feature>
<dbReference type="InterPro" id="IPR011033">
    <property type="entry name" value="PRC_barrel-like_sf"/>
</dbReference>
<dbReference type="Gene3D" id="2.30.30.240">
    <property type="entry name" value="PRC-barrel domain"/>
    <property type="match status" value="1"/>
</dbReference>
<dbReference type="InterPro" id="IPR027275">
    <property type="entry name" value="PRC-brl_dom"/>
</dbReference>